<evidence type="ECO:0000313" key="2">
    <source>
        <dbReference type="EMBL" id="MED6176019.1"/>
    </source>
</evidence>
<evidence type="ECO:0000313" key="3">
    <source>
        <dbReference type="Proteomes" id="UP001341840"/>
    </source>
</evidence>
<name>A0ABU6VS83_9FABA</name>
<feature type="region of interest" description="Disordered" evidence="1">
    <location>
        <begin position="209"/>
        <end position="231"/>
    </location>
</feature>
<comment type="caution">
    <text evidence="2">The sequence shown here is derived from an EMBL/GenBank/DDBJ whole genome shotgun (WGS) entry which is preliminary data.</text>
</comment>
<organism evidence="2 3">
    <name type="scientific">Stylosanthes scabra</name>
    <dbReference type="NCBI Taxonomy" id="79078"/>
    <lineage>
        <taxon>Eukaryota</taxon>
        <taxon>Viridiplantae</taxon>
        <taxon>Streptophyta</taxon>
        <taxon>Embryophyta</taxon>
        <taxon>Tracheophyta</taxon>
        <taxon>Spermatophyta</taxon>
        <taxon>Magnoliopsida</taxon>
        <taxon>eudicotyledons</taxon>
        <taxon>Gunneridae</taxon>
        <taxon>Pentapetalae</taxon>
        <taxon>rosids</taxon>
        <taxon>fabids</taxon>
        <taxon>Fabales</taxon>
        <taxon>Fabaceae</taxon>
        <taxon>Papilionoideae</taxon>
        <taxon>50 kb inversion clade</taxon>
        <taxon>dalbergioids sensu lato</taxon>
        <taxon>Dalbergieae</taxon>
        <taxon>Pterocarpus clade</taxon>
        <taxon>Stylosanthes</taxon>
    </lineage>
</organism>
<accession>A0ABU6VS83</accession>
<dbReference type="EMBL" id="JASCZI010152378">
    <property type="protein sequence ID" value="MED6176019.1"/>
    <property type="molecule type" value="Genomic_DNA"/>
</dbReference>
<evidence type="ECO:0000256" key="1">
    <source>
        <dbReference type="SAM" id="MobiDB-lite"/>
    </source>
</evidence>
<reference evidence="2 3" key="1">
    <citation type="journal article" date="2023" name="Plants (Basel)">
        <title>Bridging the Gap: Combining Genomics and Transcriptomics Approaches to Understand Stylosanthes scabra, an Orphan Legume from the Brazilian Caatinga.</title>
        <authorList>
            <person name="Ferreira-Neto J.R.C."/>
            <person name="da Silva M.D."/>
            <person name="Binneck E."/>
            <person name="de Melo N.F."/>
            <person name="da Silva R.H."/>
            <person name="de Melo A.L.T.M."/>
            <person name="Pandolfi V."/>
            <person name="Bustamante F.O."/>
            <person name="Brasileiro-Vidal A.C."/>
            <person name="Benko-Iseppon A.M."/>
        </authorList>
    </citation>
    <scope>NUCLEOTIDE SEQUENCE [LARGE SCALE GENOMIC DNA]</scope>
    <source>
        <tissue evidence="2">Leaves</tissue>
    </source>
</reference>
<gene>
    <name evidence="2" type="ORF">PIB30_083901</name>
</gene>
<keyword evidence="3" id="KW-1185">Reference proteome</keyword>
<proteinExistence type="predicted"/>
<dbReference type="Proteomes" id="UP001341840">
    <property type="component" value="Unassembled WGS sequence"/>
</dbReference>
<protein>
    <submittedName>
        <fullName evidence="2">Uncharacterized protein</fullName>
    </submittedName>
</protein>
<sequence length="231" mass="26385">MPLESIQGCKFRFCQNTNRFPLLQNRLAALKKILSLQNVDRVDSGQGRIDSGNLLKLTVQKQTDSIKSRINSLGEDFEHSIASSPANRLHPQVNRFHMAVFSRLPVQTSFLPSTILKTSYHLKSSSHSQFKPLARASLSNIYSTSYPRMTKGINLEATVAIPMVDYSVMAADPVNHGGYSNMQSRFHRHYVFLSRHRLAKRTNEASFNGYLQRQRIQRSTNTRTEPENRFE</sequence>